<evidence type="ECO:0000313" key="2">
    <source>
        <dbReference type="EMBL" id="KAK6628810.1"/>
    </source>
</evidence>
<feature type="non-terminal residue" evidence="2">
    <location>
        <position position="1"/>
    </location>
</feature>
<reference evidence="2 3" key="1">
    <citation type="submission" date="2023-10" db="EMBL/GenBank/DDBJ databases">
        <title>Genomes of two closely related lineages of the louse Polyplax serrata with different host specificities.</title>
        <authorList>
            <person name="Martinu J."/>
            <person name="Tarabai H."/>
            <person name="Stefka J."/>
            <person name="Hypsa V."/>
        </authorList>
    </citation>
    <scope>NUCLEOTIDE SEQUENCE [LARGE SCALE GENOMIC DNA]</scope>
    <source>
        <strain evidence="2">HR10_N</strain>
    </source>
</reference>
<proteinExistence type="predicted"/>
<dbReference type="AlphaFoldDB" id="A0AAN8P2G4"/>
<dbReference type="Proteomes" id="UP001372834">
    <property type="component" value="Unassembled WGS sequence"/>
</dbReference>
<comment type="caution">
    <text evidence="2">The sequence shown here is derived from an EMBL/GenBank/DDBJ whole genome shotgun (WGS) entry which is preliminary data.</text>
</comment>
<feature type="region of interest" description="Disordered" evidence="1">
    <location>
        <begin position="44"/>
        <end position="78"/>
    </location>
</feature>
<evidence type="ECO:0000313" key="3">
    <source>
        <dbReference type="Proteomes" id="UP001372834"/>
    </source>
</evidence>
<evidence type="ECO:0000256" key="1">
    <source>
        <dbReference type="SAM" id="MobiDB-lite"/>
    </source>
</evidence>
<protein>
    <submittedName>
        <fullName evidence="2">Uncharacterized protein</fullName>
    </submittedName>
</protein>
<gene>
    <name evidence="2" type="ORF">RUM43_002626</name>
</gene>
<name>A0AAN8P2G4_POLSC</name>
<dbReference type="EMBL" id="JAWJWE010000036">
    <property type="protein sequence ID" value="KAK6628810.1"/>
    <property type="molecule type" value="Genomic_DNA"/>
</dbReference>
<organism evidence="2 3">
    <name type="scientific">Polyplax serrata</name>
    <name type="common">Common mouse louse</name>
    <dbReference type="NCBI Taxonomy" id="468196"/>
    <lineage>
        <taxon>Eukaryota</taxon>
        <taxon>Metazoa</taxon>
        <taxon>Ecdysozoa</taxon>
        <taxon>Arthropoda</taxon>
        <taxon>Hexapoda</taxon>
        <taxon>Insecta</taxon>
        <taxon>Pterygota</taxon>
        <taxon>Neoptera</taxon>
        <taxon>Paraneoptera</taxon>
        <taxon>Psocodea</taxon>
        <taxon>Troctomorpha</taxon>
        <taxon>Phthiraptera</taxon>
        <taxon>Anoplura</taxon>
        <taxon>Polyplacidae</taxon>
        <taxon>Polyplax</taxon>
    </lineage>
</organism>
<sequence>SLSLFGKPKAVDSRSMSVEEYNMNPVSKEGHINNGYVKISISSVPEEKKKRDRGKCTVAESGVARTRAKQSQPKALSP</sequence>
<accession>A0AAN8P2G4</accession>
<feature type="compositionally biased region" description="Polar residues" evidence="1">
    <location>
        <begin position="69"/>
        <end position="78"/>
    </location>
</feature>